<reference evidence="3" key="1">
    <citation type="submission" date="2023-06" db="EMBL/GenBank/DDBJ databases">
        <title>Genome-scale phylogeny and comparative genomics of the fungal order Sordariales.</title>
        <authorList>
            <consortium name="Lawrence Berkeley National Laboratory"/>
            <person name="Hensen N."/>
            <person name="Bonometti L."/>
            <person name="Westerberg I."/>
            <person name="Brannstrom I.O."/>
            <person name="Guillou S."/>
            <person name="Cros-Aarteil S."/>
            <person name="Calhoun S."/>
            <person name="Haridas S."/>
            <person name="Kuo A."/>
            <person name="Mondo S."/>
            <person name="Pangilinan J."/>
            <person name="Riley R."/>
            <person name="LaButti K."/>
            <person name="Andreopoulos B."/>
            <person name="Lipzen A."/>
            <person name="Chen C."/>
            <person name="Yanf M."/>
            <person name="Daum C."/>
            <person name="Ng V."/>
            <person name="Clum A."/>
            <person name="Steindorff A."/>
            <person name="Ohm R."/>
            <person name="Martin F."/>
            <person name="Silar P."/>
            <person name="Natvig D."/>
            <person name="Lalanne C."/>
            <person name="Gautier V."/>
            <person name="Ament-velasquez S.L."/>
            <person name="Kruys A."/>
            <person name="Hutchinson M.I."/>
            <person name="Powell A.J."/>
            <person name="Barry K."/>
            <person name="Miller A.N."/>
            <person name="Grigoriev I.V."/>
            <person name="Debuchy R."/>
            <person name="Gladieux P."/>
            <person name="Thoren M.H."/>
            <person name="Johannesson H."/>
        </authorList>
    </citation>
    <scope>NUCLEOTIDE SEQUENCE</scope>
    <source>
        <strain evidence="3">SMH3391-2</strain>
    </source>
</reference>
<sequence length="96" mass="10125">MFKGRAAPLLAMSALAGGMLYQTGGGTAQPRSRQKGGDGSHNIPVSETLQAIGGQGGRKANLPHEKGMEIDPKNTKIMSVSPDAHSKRNEDKVRDL</sequence>
<keyword evidence="4" id="KW-1185">Reference proteome</keyword>
<organism evidence="3 4">
    <name type="scientific">Bombardia bombarda</name>
    <dbReference type="NCBI Taxonomy" id="252184"/>
    <lineage>
        <taxon>Eukaryota</taxon>
        <taxon>Fungi</taxon>
        <taxon>Dikarya</taxon>
        <taxon>Ascomycota</taxon>
        <taxon>Pezizomycotina</taxon>
        <taxon>Sordariomycetes</taxon>
        <taxon>Sordariomycetidae</taxon>
        <taxon>Sordariales</taxon>
        <taxon>Lasiosphaeriaceae</taxon>
        <taxon>Bombardia</taxon>
    </lineage>
</organism>
<evidence type="ECO:0000313" key="3">
    <source>
        <dbReference type="EMBL" id="KAK0609936.1"/>
    </source>
</evidence>
<evidence type="ECO:0000313" key="4">
    <source>
        <dbReference type="Proteomes" id="UP001174934"/>
    </source>
</evidence>
<dbReference type="AlphaFoldDB" id="A0AA39TLX3"/>
<dbReference type="EMBL" id="JAULSR010000011">
    <property type="protein sequence ID" value="KAK0609936.1"/>
    <property type="molecule type" value="Genomic_DNA"/>
</dbReference>
<evidence type="ECO:0000256" key="1">
    <source>
        <dbReference type="SAM" id="MobiDB-lite"/>
    </source>
</evidence>
<dbReference type="Proteomes" id="UP001174934">
    <property type="component" value="Unassembled WGS sequence"/>
</dbReference>
<evidence type="ECO:0000256" key="2">
    <source>
        <dbReference type="SAM" id="SignalP"/>
    </source>
</evidence>
<gene>
    <name evidence="3" type="ORF">B0T17DRAFT_545562</name>
</gene>
<proteinExistence type="predicted"/>
<name>A0AA39TLX3_9PEZI</name>
<accession>A0AA39TLX3</accession>
<protein>
    <submittedName>
        <fullName evidence="3">Uncharacterized protein</fullName>
    </submittedName>
</protein>
<feature type="compositionally biased region" description="Basic and acidic residues" evidence="1">
    <location>
        <begin position="62"/>
        <end position="74"/>
    </location>
</feature>
<keyword evidence="2" id="KW-0732">Signal</keyword>
<feature type="chain" id="PRO_5041201727" evidence="2">
    <location>
        <begin position="19"/>
        <end position="96"/>
    </location>
</feature>
<feature type="signal peptide" evidence="2">
    <location>
        <begin position="1"/>
        <end position="18"/>
    </location>
</feature>
<feature type="region of interest" description="Disordered" evidence="1">
    <location>
        <begin position="20"/>
        <end position="96"/>
    </location>
</feature>
<feature type="compositionally biased region" description="Basic and acidic residues" evidence="1">
    <location>
        <begin position="84"/>
        <end position="96"/>
    </location>
</feature>
<comment type="caution">
    <text evidence="3">The sequence shown here is derived from an EMBL/GenBank/DDBJ whole genome shotgun (WGS) entry which is preliminary data.</text>
</comment>